<name>A0ABP6UVK6_9FLAO</name>
<dbReference type="InterPro" id="IPR021314">
    <property type="entry name" value="DUF2911"/>
</dbReference>
<reference evidence="2" key="1">
    <citation type="journal article" date="2019" name="Int. J. Syst. Evol. Microbiol.">
        <title>The Global Catalogue of Microorganisms (GCM) 10K type strain sequencing project: providing services to taxonomists for standard genome sequencing and annotation.</title>
        <authorList>
            <consortium name="The Broad Institute Genomics Platform"/>
            <consortium name="The Broad Institute Genome Sequencing Center for Infectious Disease"/>
            <person name="Wu L."/>
            <person name="Ma J."/>
        </authorList>
    </citation>
    <scope>NUCLEOTIDE SEQUENCE [LARGE SCALE GENOMIC DNA]</scope>
    <source>
        <strain evidence="2">JCM 17106</strain>
    </source>
</reference>
<evidence type="ECO:0000313" key="2">
    <source>
        <dbReference type="Proteomes" id="UP001500459"/>
    </source>
</evidence>
<dbReference type="Pfam" id="PF11138">
    <property type="entry name" value="DUF2911"/>
    <property type="match status" value="1"/>
</dbReference>
<dbReference type="RefSeq" id="WP_344930496.1">
    <property type="nucleotide sequence ID" value="NZ_BAABCW010000026.1"/>
</dbReference>
<dbReference type="EMBL" id="BAABCW010000026">
    <property type="protein sequence ID" value="GAA3521517.1"/>
    <property type="molecule type" value="Genomic_DNA"/>
</dbReference>
<proteinExistence type="predicted"/>
<sequence>MKIKIVLFLLFTFILYDGQAQIGRLQLSPFQETKIKIGTTDIIIAYSRPSMRGREIFGHLVPFDQWWRTGANRNTTIEFSEDVIIGEKRIDKGKYAIFSRPNQKEWKILFYKKTDNWDVPEVIDPSHIAATMVVNSTKTENTSEVLSVHIGDFTNYKFDLNIAWDQTKVTVPVKLITEEIMEQKISKTLNGPLPHDYYSAALYEMESGGNFERGLTWIDSAIQMREQTSWWDLRVKAILMINLNKKKEAMTVAKIGLELAKKENHEYGINEMNRIVNQFKE</sequence>
<gene>
    <name evidence="1" type="ORF">GCM10022393_39890</name>
</gene>
<keyword evidence="2" id="KW-1185">Reference proteome</keyword>
<organism evidence="1 2">
    <name type="scientific">Aquimarina addita</name>
    <dbReference type="NCBI Taxonomy" id="870485"/>
    <lineage>
        <taxon>Bacteria</taxon>
        <taxon>Pseudomonadati</taxon>
        <taxon>Bacteroidota</taxon>
        <taxon>Flavobacteriia</taxon>
        <taxon>Flavobacteriales</taxon>
        <taxon>Flavobacteriaceae</taxon>
        <taxon>Aquimarina</taxon>
    </lineage>
</organism>
<accession>A0ABP6UVK6</accession>
<dbReference type="Proteomes" id="UP001500459">
    <property type="component" value="Unassembled WGS sequence"/>
</dbReference>
<protein>
    <submittedName>
        <fullName evidence="1">DUF2911 domain-containing protein</fullName>
    </submittedName>
</protein>
<comment type="caution">
    <text evidence="1">The sequence shown here is derived from an EMBL/GenBank/DDBJ whole genome shotgun (WGS) entry which is preliminary data.</text>
</comment>
<evidence type="ECO:0000313" key="1">
    <source>
        <dbReference type="EMBL" id="GAA3521517.1"/>
    </source>
</evidence>